<feature type="compositionally biased region" description="Basic and acidic residues" evidence="1">
    <location>
        <begin position="219"/>
        <end position="234"/>
    </location>
</feature>
<accession>A0A1I7TKG9</accession>
<organism evidence="2 3">
    <name type="scientific">Caenorhabditis tropicalis</name>
    <dbReference type="NCBI Taxonomy" id="1561998"/>
    <lineage>
        <taxon>Eukaryota</taxon>
        <taxon>Metazoa</taxon>
        <taxon>Ecdysozoa</taxon>
        <taxon>Nematoda</taxon>
        <taxon>Chromadorea</taxon>
        <taxon>Rhabditida</taxon>
        <taxon>Rhabditina</taxon>
        <taxon>Rhabditomorpha</taxon>
        <taxon>Rhabditoidea</taxon>
        <taxon>Rhabditidae</taxon>
        <taxon>Peloderinae</taxon>
        <taxon>Caenorhabditis</taxon>
    </lineage>
</organism>
<evidence type="ECO:0000256" key="1">
    <source>
        <dbReference type="SAM" id="MobiDB-lite"/>
    </source>
</evidence>
<evidence type="ECO:0000313" key="3">
    <source>
        <dbReference type="WBParaSite" id="Csp11.Scaffold627.g6801.t4"/>
    </source>
</evidence>
<feature type="region of interest" description="Disordered" evidence="1">
    <location>
        <begin position="140"/>
        <end position="268"/>
    </location>
</feature>
<reference evidence="3" key="1">
    <citation type="submission" date="2016-11" db="UniProtKB">
        <authorList>
            <consortium name="WormBaseParasite"/>
        </authorList>
    </citation>
    <scope>IDENTIFICATION</scope>
</reference>
<dbReference type="Proteomes" id="UP000095282">
    <property type="component" value="Unplaced"/>
</dbReference>
<name>A0A1I7TKG9_9PELO</name>
<feature type="compositionally biased region" description="Polar residues" evidence="1">
    <location>
        <begin position="33"/>
        <end position="45"/>
    </location>
</feature>
<feature type="compositionally biased region" description="Low complexity" evidence="1">
    <location>
        <begin position="9"/>
        <end position="32"/>
    </location>
</feature>
<dbReference type="WBParaSite" id="Csp11.Scaffold627.g6801.t4">
    <property type="protein sequence ID" value="Csp11.Scaffold627.g6801.t4"/>
    <property type="gene ID" value="Csp11.Scaffold627.g6801"/>
</dbReference>
<keyword evidence="2" id="KW-1185">Reference proteome</keyword>
<sequence>MSIYQKRWSSVGTGASPSSSTTSRNTPTATNVLSSGVEPSTVGTSWNSVRWNKPSTSYRASLASRFENNSTSNTNSSYTPQRSSRFLSSAAKNAADVASIGPSVSARASRFDTTNMANKEKYRNEARELINKWSSRERNSNISNTYRSPAPRSTFRSTDSLTTSGGTTGPTYSNTAYRTSTSLTPTRPVITPSATASRYSTERASLLSPSPTPILHTTPKAERPWRQRMAESSRIRSTLGDDVSQAYTARRARHASSRRSSLSQDELSSYETTRVPSYSALVQQPHSVSVPFIRR</sequence>
<feature type="compositionally biased region" description="Polar residues" evidence="1">
    <location>
        <begin position="192"/>
        <end position="209"/>
    </location>
</feature>
<evidence type="ECO:0000313" key="2">
    <source>
        <dbReference type="Proteomes" id="UP000095282"/>
    </source>
</evidence>
<dbReference type="AlphaFoldDB" id="A0A1I7TKG9"/>
<feature type="region of interest" description="Disordered" evidence="1">
    <location>
        <begin position="1"/>
        <end position="45"/>
    </location>
</feature>
<proteinExistence type="predicted"/>
<protein>
    <submittedName>
        <fullName evidence="3">E3 ubiquitin-protein ligase TRIP12</fullName>
    </submittedName>
</protein>
<feature type="compositionally biased region" description="Low complexity" evidence="1">
    <location>
        <begin position="157"/>
        <end position="175"/>
    </location>
</feature>
<feature type="compositionally biased region" description="Polar residues" evidence="1">
    <location>
        <begin position="176"/>
        <end position="185"/>
    </location>
</feature>